<dbReference type="Gene3D" id="3.90.1570.30">
    <property type="match status" value="1"/>
</dbReference>
<keyword evidence="1" id="KW-0378">Hydrolase</keyword>
<reference evidence="1" key="1">
    <citation type="submission" date="2021-05" db="EMBL/GenBank/DDBJ databases">
        <authorList>
            <person name="Pietrasiak N."/>
            <person name="Ward R."/>
            <person name="Stajich J.E."/>
            <person name="Kurbessoian T."/>
        </authorList>
    </citation>
    <scope>NUCLEOTIDE SEQUENCE</scope>
    <source>
        <strain evidence="1">CPER-KK1</strain>
    </source>
</reference>
<gene>
    <name evidence="1" type="ORF">KME25_32710</name>
</gene>
<organism evidence="1 2">
    <name type="scientific">Symplocastrum torsivum CPER-KK1</name>
    <dbReference type="NCBI Taxonomy" id="450513"/>
    <lineage>
        <taxon>Bacteria</taxon>
        <taxon>Bacillati</taxon>
        <taxon>Cyanobacteriota</taxon>
        <taxon>Cyanophyceae</taxon>
        <taxon>Oscillatoriophycideae</taxon>
        <taxon>Oscillatoriales</taxon>
        <taxon>Microcoleaceae</taxon>
        <taxon>Symplocastrum</taxon>
    </lineage>
</organism>
<evidence type="ECO:0000313" key="1">
    <source>
        <dbReference type="EMBL" id="MBW4549131.1"/>
    </source>
</evidence>
<sequence>MVQTAITQSIKTLNDAHAKFELRRTEDEQFFTEWFEELSELTQQEQAALDPIRYRYRYHQADGPLAEGAVNLIVVSRLLELAGFYDSPFKLRSEVSVEVTTVIEDEILRGRIDFLVVLDRFWVVVLEAKHTDLNIELAIPQALAYMMANPHPVRPIYGMVTNGGTFAFLKLSQQAPPQYDVSDVFSLLPHRNQLYDVLQILKRVGQIISQE</sequence>
<proteinExistence type="predicted"/>
<dbReference type="GO" id="GO:0004519">
    <property type="term" value="F:endonuclease activity"/>
    <property type="evidence" value="ECO:0007669"/>
    <property type="project" value="UniProtKB-KW"/>
</dbReference>
<comment type="caution">
    <text evidence="1">The sequence shown here is derived from an EMBL/GenBank/DDBJ whole genome shotgun (WGS) entry which is preliminary data.</text>
</comment>
<keyword evidence="1" id="KW-0255">Endonuclease</keyword>
<reference evidence="1" key="2">
    <citation type="journal article" date="2022" name="Microbiol. Resour. Announc.">
        <title>Metagenome Sequencing to Explore Phylogenomics of Terrestrial Cyanobacteria.</title>
        <authorList>
            <person name="Ward R.D."/>
            <person name="Stajich J.E."/>
            <person name="Johansen J.R."/>
            <person name="Huntemann M."/>
            <person name="Clum A."/>
            <person name="Foster B."/>
            <person name="Foster B."/>
            <person name="Roux S."/>
            <person name="Palaniappan K."/>
            <person name="Varghese N."/>
            <person name="Mukherjee S."/>
            <person name="Reddy T.B.K."/>
            <person name="Daum C."/>
            <person name="Copeland A."/>
            <person name="Chen I.A."/>
            <person name="Ivanova N.N."/>
            <person name="Kyrpides N.C."/>
            <person name="Shapiro N."/>
            <person name="Eloe-Fadrosh E.A."/>
            <person name="Pietrasiak N."/>
        </authorList>
    </citation>
    <scope>NUCLEOTIDE SEQUENCE</scope>
    <source>
        <strain evidence="1">CPER-KK1</strain>
    </source>
</reference>
<evidence type="ECO:0000313" key="2">
    <source>
        <dbReference type="Proteomes" id="UP000753908"/>
    </source>
</evidence>
<protein>
    <submittedName>
        <fullName evidence="1">Type I restriction endonuclease subunit R</fullName>
    </submittedName>
</protein>
<accession>A0A951PTX1</accession>
<keyword evidence="1" id="KW-0540">Nuclease</keyword>
<dbReference type="AlphaFoldDB" id="A0A951PTX1"/>
<name>A0A951PTX1_9CYAN</name>
<dbReference type="EMBL" id="JAHHIF010000083">
    <property type="protein sequence ID" value="MBW4549131.1"/>
    <property type="molecule type" value="Genomic_DNA"/>
</dbReference>
<dbReference type="Proteomes" id="UP000753908">
    <property type="component" value="Unassembled WGS sequence"/>
</dbReference>